<protein>
    <submittedName>
        <fullName evidence="2">Putative peptide zinc metalloprotease protein</fullName>
    </submittedName>
</protein>
<dbReference type="Proteomes" id="UP000199149">
    <property type="component" value="Unassembled WGS sequence"/>
</dbReference>
<evidence type="ECO:0000313" key="2">
    <source>
        <dbReference type="EMBL" id="SFM70543.1"/>
    </source>
</evidence>
<organism evidence="2 3">
    <name type="scientific">Algoriella xinjiangensis</name>
    <dbReference type="NCBI Taxonomy" id="684065"/>
    <lineage>
        <taxon>Bacteria</taxon>
        <taxon>Pseudomonadati</taxon>
        <taxon>Bacteroidota</taxon>
        <taxon>Flavobacteriia</taxon>
        <taxon>Flavobacteriales</taxon>
        <taxon>Weeksellaceae</taxon>
        <taxon>Algoriella</taxon>
    </lineage>
</organism>
<evidence type="ECO:0000256" key="1">
    <source>
        <dbReference type="SAM" id="Phobius"/>
    </source>
</evidence>
<dbReference type="AlphaFoldDB" id="A0A1I4T1T0"/>
<keyword evidence="2" id="KW-0378">Hydrolase</keyword>
<name>A0A1I4T1T0_9FLAO</name>
<feature type="transmembrane region" description="Helical" evidence="1">
    <location>
        <begin position="183"/>
        <end position="202"/>
    </location>
</feature>
<dbReference type="GO" id="GO:0006508">
    <property type="term" value="P:proteolysis"/>
    <property type="evidence" value="ECO:0007669"/>
    <property type="project" value="UniProtKB-KW"/>
</dbReference>
<feature type="transmembrane region" description="Helical" evidence="1">
    <location>
        <begin position="301"/>
        <end position="323"/>
    </location>
</feature>
<reference evidence="3" key="1">
    <citation type="submission" date="2016-10" db="EMBL/GenBank/DDBJ databases">
        <authorList>
            <person name="Varghese N."/>
            <person name="Submissions S."/>
        </authorList>
    </citation>
    <scope>NUCLEOTIDE SEQUENCE [LARGE SCALE GENOMIC DNA]</scope>
    <source>
        <strain evidence="3">XJ109</strain>
    </source>
</reference>
<proteinExistence type="predicted"/>
<keyword evidence="1" id="KW-0472">Membrane</keyword>
<dbReference type="GO" id="GO:0008237">
    <property type="term" value="F:metallopeptidase activity"/>
    <property type="evidence" value="ECO:0007669"/>
    <property type="project" value="UniProtKB-KW"/>
</dbReference>
<feature type="transmembrane region" description="Helical" evidence="1">
    <location>
        <begin position="355"/>
        <end position="372"/>
    </location>
</feature>
<keyword evidence="2" id="KW-0482">Metalloprotease</keyword>
<feature type="transmembrane region" description="Helical" evidence="1">
    <location>
        <begin position="121"/>
        <end position="138"/>
    </location>
</feature>
<evidence type="ECO:0000313" key="3">
    <source>
        <dbReference type="Proteomes" id="UP000199149"/>
    </source>
</evidence>
<dbReference type="OrthoDB" id="9759690at2"/>
<dbReference type="STRING" id="684065.SAMN05421738_1022"/>
<keyword evidence="1" id="KW-0812">Transmembrane</keyword>
<keyword evidence="2" id="KW-0645">Protease</keyword>
<gene>
    <name evidence="2" type="ORF">SAMN05421738_1022</name>
</gene>
<accession>A0A1I4T1T0</accession>
<feature type="transmembrane region" description="Helical" evidence="1">
    <location>
        <begin position="214"/>
        <end position="233"/>
    </location>
</feature>
<keyword evidence="1" id="KW-1133">Transmembrane helix</keyword>
<keyword evidence="3" id="KW-1185">Reference proteome</keyword>
<sequence>MLNTLTYKEFSFTKKNENNWILEHSEKYFIVSNEIKLLLEILKRNNNSTLAYQDFIKEFDYVSETDFNSIVSQNLKTLELDEEREEDQKKEKSFILFETKILSPEKAGKWSKLIQPLFQPTFFWISFTLLFVLAIYNISTLHHFHLDTNYMVYLFIIYIVSAFIHEFGHIAACNRFTKKNGEIGVGIYFLFPVFYSNITPIWTAKKEERIITNLAGVYVQLYIIVALFIIYLITGIHEIQDIIALSTLVILYQLIPFIRTDGYWILSDLTDSPNLLSNSNKRVIDFIKNPFKFKINNKNEVLELIYGLFNQIFMIFIVVRIILTYKTKLFTGPIDLVKTIFTHPSKTFNFLNENVELLLISIVFYLIVFNLIKRILPSQKNIQEAQH</sequence>
<feature type="transmembrane region" description="Helical" evidence="1">
    <location>
        <begin position="150"/>
        <end position="171"/>
    </location>
</feature>
<dbReference type="RefSeq" id="WP_092905891.1">
    <property type="nucleotide sequence ID" value="NZ_FOUZ01000002.1"/>
</dbReference>
<dbReference type="EMBL" id="FOUZ01000002">
    <property type="protein sequence ID" value="SFM70543.1"/>
    <property type="molecule type" value="Genomic_DNA"/>
</dbReference>